<dbReference type="AlphaFoldDB" id="A0ABD1SEH9"/>
<evidence type="ECO:0000313" key="3">
    <source>
        <dbReference type="Proteomes" id="UP001604336"/>
    </source>
</evidence>
<organism evidence="2 3">
    <name type="scientific">Abeliophyllum distichum</name>
    <dbReference type="NCBI Taxonomy" id="126358"/>
    <lineage>
        <taxon>Eukaryota</taxon>
        <taxon>Viridiplantae</taxon>
        <taxon>Streptophyta</taxon>
        <taxon>Embryophyta</taxon>
        <taxon>Tracheophyta</taxon>
        <taxon>Spermatophyta</taxon>
        <taxon>Magnoliopsida</taxon>
        <taxon>eudicotyledons</taxon>
        <taxon>Gunneridae</taxon>
        <taxon>Pentapetalae</taxon>
        <taxon>asterids</taxon>
        <taxon>lamiids</taxon>
        <taxon>Lamiales</taxon>
        <taxon>Oleaceae</taxon>
        <taxon>Forsythieae</taxon>
        <taxon>Abeliophyllum</taxon>
    </lineage>
</organism>
<keyword evidence="3" id="KW-1185">Reference proteome</keyword>
<accession>A0ABD1SEH9</accession>
<comment type="caution">
    <text evidence="2">The sequence shown here is derived from an EMBL/GenBank/DDBJ whole genome shotgun (WGS) entry which is preliminary data.</text>
</comment>
<reference evidence="3" key="1">
    <citation type="submission" date="2024-07" db="EMBL/GenBank/DDBJ databases">
        <title>Two chromosome-level genome assemblies of Korean endemic species Abeliophyllum distichum and Forsythia ovata (Oleaceae).</title>
        <authorList>
            <person name="Jang H."/>
        </authorList>
    </citation>
    <scope>NUCLEOTIDE SEQUENCE [LARGE SCALE GENOMIC DNA]</scope>
</reference>
<proteinExistence type="predicted"/>
<name>A0ABD1SEH9_9LAMI</name>
<gene>
    <name evidence="2" type="ORF">Adt_24702</name>
</gene>
<dbReference type="Proteomes" id="UP001604336">
    <property type="component" value="Unassembled WGS sequence"/>
</dbReference>
<feature type="region of interest" description="Disordered" evidence="1">
    <location>
        <begin position="52"/>
        <end position="72"/>
    </location>
</feature>
<evidence type="ECO:0000256" key="1">
    <source>
        <dbReference type="SAM" id="MobiDB-lite"/>
    </source>
</evidence>
<feature type="region of interest" description="Disordered" evidence="1">
    <location>
        <begin position="1"/>
        <end position="24"/>
    </location>
</feature>
<dbReference type="EMBL" id="JBFOLK010000007">
    <property type="protein sequence ID" value="KAL2499152.1"/>
    <property type="molecule type" value="Genomic_DNA"/>
</dbReference>
<evidence type="ECO:0000313" key="2">
    <source>
        <dbReference type="EMBL" id="KAL2499152.1"/>
    </source>
</evidence>
<feature type="compositionally biased region" description="Polar residues" evidence="1">
    <location>
        <begin position="58"/>
        <end position="72"/>
    </location>
</feature>
<protein>
    <submittedName>
        <fullName evidence="2">Uncharacterized protein</fullName>
    </submittedName>
</protein>
<sequence length="113" mass="13030">MAQGGTKIIFPRLNNPGRQAGSPNQWYKAERTMTQNEYPDVRVTIDRMVENRYCPTGGSKSRQPSQPRATNYSYDWGRSMRVMDGGYRLIFEHHSMPIRTDQMCNLLQSSLTP</sequence>